<organism evidence="3 4">
    <name type="scientific">Helobdella robusta</name>
    <name type="common">Californian leech</name>
    <dbReference type="NCBI Taxonomy" id="6412"/>
    <lineage>
        <taxon>Eukaryota</taxon>
        <taxon>Metazoa</taxon>
        <taxon>Spiralia</taxon>
        <taxon>Lophotrochozoa</taxon>
        <taxon>Annelida</taxon>
        <taxon>Clitellata</taxon>
        <taxon>Hirudinea</taxon>
        <taxon>Rhynchobdellida</taxon>
        <taxon>Glossiphoniidae</taxon>
        <taxon>Helobdella</taxon>
    </lineage>
</organism>
<feature type="transmembrane region" description="Helical" evidence="1">
    <location>
        <begin position="77"/>
        <end position="96"/>
    </location>
</feature>
<gene>
    <name evidence="3" type="primary">20198851</name>
    <name evidence="2" type="ORF">HELRODRAFT_160653</name>
</gene>
<protein>
    <submittedName>
        <fullName evidence="2 3">Uncharacterized protein</fullName>
    </submittedName>
</protein>
<keyword evidence="1" id="KW-0812">Transmembrane</keyword>
<reference evidence="4" key="1">
    <citation type="submission" date="2012-12" db="EMBL/GenBank/DDBJ databases">
        <authorList>
            <person name="Hellsten U."/>
            <person name="Grimwood J."/>
            <person name="Chapman J.A."/>
            <person name="Shapiro H."/>
            <person name="Aerts A."/>
            <person name="Otillar R.P."/>
            <person name="Terry A.Y."/>
            <person name="Boore J.L."/>
            <person name="Simakov O."/>
            <person name="Marletaz F."/>
            <person name="Cho S.-J."/>
            <person name="Edsinger-Gonzales E."/>
            <person name="Havlak P."/>
            <person name="Kuo D.-H."/>
            <person name="Larsson T."/>
            <person name="Lv J."/>
            <person name="Arendt D."/>
            <person name="Savage R."/>
            <person name="Osoegawa K."/>
            <person name="de Jong P."/>
            <person name="Lindberg D.R."/>
            <person name="Seaver E.C."/>
            <person name="Weisblat D.A."/>
            <person name="Putnam N.H."/>
            <person name="Grigoriev I.V."/>
            <person name="Rokhsar D.S."/>
        </authorList>
    </citation>
    <scope>NUCLEOTIDE SEQUENCE</scope>
</reference>
<dbReference type="CTD" id="20198851"/>
<keyword evidence="1" id="KW-1133">Transmembrane helix</keyword>
<reference evidence="3" key="3">
    <citation type="submission" date="2015-06" db="UniProtKB">
        <authorList>
            <consortium name="EnsemblMetazoa"/>
        </authorList>
    </citation>
    <scope>IDENTIFICATION</scope>
</reference>
<evidence type="ECO:0000313" key="2">
    <source>
        <dbReference type="EMBL" id="ESO06480.1"/>
    </source>
</evidence>
<feature type="transmembrane region" description="Helical" evidence="1">
    <location>
        <begin position="20"/>
        <end position="40"/>
    </location>
</feature>
<dbReference type="EMBL" id="KB096324">
    <property type="protein sequence ID" value="ESO06480.1"/>
    <property type="molecule type" value="Genomic_DNA"/>
</dbReference>
<proteinExistence type="predicted"/>
<dbReference type="AlphaFoldDB" id="T1EQK1"/>
<feature type="transmembrane region" description="Helical" evidence="1">
    <location>
        <begin position="52"/>
        <end position="71"/>
    </location>
</feature>
<keyword evidence="4" id="KW-1185">Reference proteome</keyword>
<dbReference type="KEGG" id="hro:HELRODRAFT_160653"/>
<dbReference type="Proteomes" id="UP000015101">
    <property type="component" value="Unassembled WGS sequence"/>
</dbReference>
<dbReference type="EnsemblMetazoa" id="HelroT160653">
    <property type="protein sequence ID" value="HelroP160653"/>
    <property type="gene ID" value="HelroG160653"/>
</dbReference>
<dbReference type="HOGENOM" id="CLU_1534219_0_0_1"/>
<name>T1EQK1_HELRO</name>
<sequence>MYVNSVVNLCQSYHLILSYHILLIGMFFFSYVSVFIWLNLSVDFLFPGFTKVITSASLMFVAVLLYSALLANYYGFWLFYRLTLLIMAVGIVILFLNERNSNNGRTDPVWRSITKSSNILNKYYLLTKNPNYALNWSDSMKFPFPKTKFYQFPWDLRSYAHLYIEPKVFLHPTLF</sequence>
<reference evidence="2 4" key="2">
    <citation type="journal article" date="2013" name="Nature">
        <title>Insights into bilaterian evolution from three spiralian genomes.</title>
        <authorList>
            <person name="Simakov O."/>
            <person name="Marletaz F."/>
            <person name="Cho S.J."/>
            <person name="Edsinger-Gonzales E."/>
            <person name="Havlak P."/>
            <person name="Hellsten U."/>
            <person name="Kuo D.H."/>
            <person name="Larsson T."/>
            <person name="Lv J."/>
            <person name="Arendt D."/>
            <person name="Savage R."/>
            <person name="Osoegawa K."/>
            <person name="de Jong P."/>
            <person name="Grimwood J."/>
            <person name="Chapman J.A."/>
            <person name="Shapiro H."/>
            <person name="Aerts A."/>
            <person name="Otillar R.P."/>
            <person name="Terry A.Y."/>
            <person name="Boore J.L."/>
            <person name="Grigoriev I.V."/>
            <person name="Lindberg D.R."/>
            <person name="Seaver E.C."/>
            <person name="Weisblat D.A."/>
            <person name="Putnam N.H."/>
            <person name="Rokhsar D.S."/>
        </authorList>
    </citation>
    <scope>NUCLEOTIDE SEQUENCE</scope>
</reference>
<dbReference type="EMBL" id="AMQM01000640">
    <property type="status" value="NOT_ANNOTATED_CDS"/>
    <property type="molecule type" value="Genomic_DNA"/>
</dbReference>
<dbReference type="RefSeq" id="XP_009015848.1">
    <property type="nucleotide sequence ID" value="XM_009017600.1"/>
</dbReference>
<dbReference type="GeneID" id="20198851"/>
<keyword evidence="1" id="KW-0472">Membrane</keyword>
<evidence type="ECO:0000313" key="3">
    <source>
        <dbReference type="EnsemblMetazoa" id="HelroP160653"/>
    </source>
</evidence>
<evidence type="ECO:0000256" key="1">
    <source>
        <dbReference type="SAM" id="Phobius"/>
    </source>
</evidence>
<dbReference type="InParanoid" id="T1EQK1"/>
<evidence type="ECO:0000313" key="4">
    <source>
        <dbReference type="Proteomes" id="UP000015101"/>
    </source>
</evidence>
<accession>T1EQK1</accession>